<evidence type="ECO:0000256" key="1">
    <source>
        <dbReference type="ARBA" id="ARBA00004141"/>
    </source>
</evidence>
<evidence type="ECO:0000259" key="8">
    <source>
        <dbReference type="Pfam" id="PF13962"/>
    </source>
</evidence>
<proteinExistence type="predicted"/>
<protein>
    <recommendedName>
        <fullName evidence="8">PGG domain-containing protein</fullName>
    </recommendedName>
</protein>
<evidence type="ECO:0000256" key="3">
    <source>
        <dbReference type="ARBA" id="ARBA00022737"/>
    </source>
</evidence>
<feature type="transmembrane region" description="Helical" evidence="7">
    <location>
        <begin position="246"/>
        <end position="267"/>
    </location>
</feature>
<dbReference type="PANTHER" id="PTHR24186:SF37">
    <property type="entry name" value="PGG DOMAIN-CONTAINING PROTEIN"/>
    <property type="match status" value="1"/>
</dbReference>
<keyword evidence="3" id="KW-0677">Repeat</keyword>
<keyword evidence="6 7" id="KW-0472">Membrane</keyword>
<keyword evidence="10" id="KW-1185">Reference proteome</keyword>
<gene>
    <name evidence="9" type="ORF">CMV_004994</name>
</gene>
<evidence type="ECO:0000256" key="6">
    <source>
        <dbReference type="ARBA" id="ARBA00023136"/>
    </source>
</evidence>
<name>A0A8J4RXP6_9ROSI</name>
<comment type="subcellular location">
    <subcellularLocation>
        <location evidence="1">Membrane</location>
        <topology evidence="1">Multi-pass membrane protein</topology>
    </subcellularLocation>
</comment>
<organism evidence="9 10">
    <name type="scientific">Castanea mollissima</name>
    <name type="common">Chinese chestnut</name>
    <dbReference type="NCBI Taxonomy" id="60419"/>
    <lineage>
        <taxon>Eukaryota</taxon>
        <taxon>Viridiplantae</taxon>
        <taxon>Streptophyta</taxon>
        <taxon>Embryophyta</taxon>
        <taxon>Tracheophyta</taxon>
        <taxon>Spermatophyta</taxon>
        <taxon>Magnoliopsida</taxon>
        <taxon>eudicotyledons</taxon>
        <taxon>Gunneridae</taxon>
        <taxon>Pentapetalae</taxon>
        <taxon>rosids</taxon>
        <taxon>fabids</taxon>
        <taxon>Fagales</taxon>
        <taxon>Fagaceae</taxon>
        <taxon>Castanea</taxon>
    </lineage>
</organism>
<accession>A0A8J4RXP6</accession>
<dbReference type="InterPro" id="IPR026961">
    <property type="entry name" value="PGG_dom"/>
</dbReference>
<feature type="transmembrane region" description="Helical" evidence="7">
    <location>
        <begin position="110"/>
        <end position="128"/>
    </location>
</feature>
<dbReference type="OrthoDB" id="681126at2759"/>
<dbReference type="GO" id="GO:0005886">
    <property type="term" value="C:plasma membrane"/>
    <property type="evidence" value="ECO:0007669"/>
    <property type="project" value="TreeGrafter"/>
</dbReference>
<evidence type="ECO:0000313" key="10">
    <source>
        <dbReference type="Proteomes" id="UP000737018"/>
    </source>
</evidence>
<reference evidence="9" key="1">
    <citation type="submission" date="2020-03" db="EMBL/GenBank/DDBJ databases">
        <title>Castanea mollissima Vanexum genome sequencing.</title>
        <authorList>
            <person name="Staton M."/>
        </authorList>
    </citation>
    <scope>NUCLEOTIDE SEQUENCE</scope>
    <source>
        <tissue evidence="9">Leaf</tissue>
    </source>
</reference>
<keyword evidence="4 7" id="KW-1133">Transmembrane helix</keyword>
<evidence type="ECO:0000256" key="4">
    <source>
        <dbReference type="ARBA" id="ARBA00022989"/>
    </source>
</evidence>
<feature type="transmembrane region" description="Helical" evidence="7">
    <location>
        <begin position="171"/>
        <end position="194"/>
    </location>
</feature>
<sequence length="320" mass="36136">MVLKNKYFQNYNTLSFNLQTVKYLLLVTKVKKEVDSRNNKDFTALKMLENCPKDFNSFTIRNMLLDAGARIERVNNPSESAKTTQSEKQWWKNLLKHLKYCGNWVEENRGYIMVVAAVITTITFQQAASPPGGVWPQSGNVTHYIDHFAYSGYNIKVDAATSVVGAIDPLYYFYFAIFNAISFIASVIVTFLLISGFPVTNKICMGLLTIALYTTLAFLVITYMTAVSMVTPISLYDLKYKELSSTQIWVLGSLVVVISLVFVLHLIRPCMGRGHSQTQLLRVLRLSHSSKFVSDESKNMDTGAPLVQISCGFCFQIRDM</sequence>
<dbReference type="AlphaFoldDB" id="A0A8J4RXP6"/>
<keyword evidence="5" id="KW-0040">ANK repeat</keyword>
<dbReference type="Pfam" id="PF13962">
    <property type="entry name" value="PGG"/>
    <property type="match status" value="1"/>
</dbReference>
<dbReference type="Proteomes" id="UP000737018">
    <property type="component" value="Unassembled WGS sequence"/>
</dbReference>
<comment type="caution">
    <text evidence="9">The sequence shown here is derived from an EMBL/GenBank/DDBJ whole genome shotgun (WGS) entry which is preliminary data.</text>
</comment>
<feature type="domain" description="PGG" evidence="8">
    <location>
        <begin position="103"/>
        <end position="229"/>
    </location>
</feature>
<keyword evidence="2 7" id="KW-0812">Transmembrane</keyword>
<evidence type="ECO:0000256" key="2">
    <source>
        <dbReference type="ARBA" id="ARBA00022692"/>
    </source>
</evidence>
<evidence type="ECO:0000256" key="5">
    <source>
        <dbReference type="ARBA" id="ARBA00023043"/>
    </source>
</evidence>
<dbReference type="PANTHER" id="PTHR24186">
    <property type="entry name" value="PROTEIN PHOSPHATASE 1 REGULATORY SUBUNIT"/>
    <property type="match status" value="1"/>
</dbReference>
<evidence type="ECO:0000313" key="9">
    <source>
        <dbReference type="EMBL" id="KAF3971408.1"/>
    </source>
</evidence>
<dbReference type="EMBL" id="JRKL02000434">
    <property type="protein sequence ID" value="KAF3971408.1"/>
    <property type="molecule type" value="Genomic_DNA"/>
</dbReference>
<evidence type="ECO:0000256" key="7">
    <source>
        <dbReference type="SAM" id="Phobius"/>
    </source>
</evidence>
<feature type="transmembrane region" description="Helical" evidence="7">
    <location>
        <begin position="206"/>
        <end position="226"/>
    </location>
</feature>